<evidence type="ECO:0000313" key="1">
    <source>
        <dbReference type="EMBL" id="CAK9000139.1"/>
    </source>
</evidence>
<reference evidence="1 2" key="1">
    <citation type="submission" date="2024-02" db="EMBL/GenBank/DDBJ databases">
        <authorList>
            <person name="Chen Y."/>
            <person name="Shah S."/>
            <person name="Dougan E. K."/>
            <person name="Thang M."/>
            <person name="Chan C."/>
        </authorList>
    </citation>
    <scope>NUCLEOTIDE SEQUENCE [LARGE SCALE GENOMIC DNA]</scope>
</reference>
<gene>
    <name evidence="1" type="ORF">CCMP2556_LOCUS5948</name>
</gene>
<protein>
    <submittedName>
        <fullName evidence="1">Uncharacterized protein</fullName>
    </submittedName>
</protein>
<proteinExistence type="predicted"/>
<comment type="caution">
    <text evidence="1">The sequence shown here is derived from an EMBL/GenBank/DDBJ whole genome shotgun (WGS) entry which is preliminary data.</text>
</comment>
<accession>A0ABP0IC23</accession>
<evidence type="ECO:0000313" key="2">
    <source>
        <dbReference type="Proteomes" id="UP001642484"/>
    </source>
</evidence>
<name>A0ABP0IC23_9DINO</name>
<organism evidence="1 2">
    <name type="scientific">Durusdinium trenchii</name>
    <dbReference type="NCBI Taxonomy" id="1381693"/>
    <lineage>
        <taxon>Eukaryota</taxon>
        <taxon>Sar</taxon>
        <taxon>Alveolata</taxon>
        <taxon>Dinophyceae</taxon>
        <taxon>Suessiales</taxon>
        <taxon>Symbiodiniaceae</taxon>
        <taxon>Durusdinium</taxon>
    </lineage>
</organism>
<sequence length="143" mass="16407">MAASTVCRRCLLCHGPRKFRGPSLCAVRLSAAVRPFSSDTETGRSFFGCSEKDLELRDRALDGTREFYKEQKGQALPLGPPIGREVYVSNLRSRDGRQRVPKLTILDSSGKSWMTLSKEDFEYIMKRKDDINKELIRYEKRLD</sequence>
<dbReference type="EMBL" id="CAXAMN010002558">
    <property type="protein sequence ID" value="CAK9000139.1"/>
    <property type="molecule type" value="Genomic_DNA"/>
</dbReference>
<dbReference type="Proteomes" id="UP001642484">
    <property type="component" value="Unassembled WGS sequence"/>
</dbReference>
<keyword evidence="2" id="KW-1185">Reference proteome</keyword>